<evidence type="ECO:0000313" key="1">
    <source>
        <dbReference type="EMBL" id="QHS92059.1"/>
    </source>
</evidence>
<reference evidence="1" key="1">
    <citation type="journal article" date="2020" name="Nature">
        <title>Giant virus diversity and host interactions through global metagenomics.</title>
        <authorList>
            <person name="Schulz F."/>
            <person name="Roux S."/>
            <person name="Paez-Espino D."/>
            <person name="Jungbluth S."/>
            <person name="Walsh D.A."/>
            <person name="Denef V.J."/>
            <person name="McMahon K.D."/>
            <person name="Konstantinidis K.T."/>
            <person name="Eloe-Fadrosh E.A."/>
            <person name="Kyrpides N.C."/>
            <person name="Woyke T."/>
        </authorList>
    </citation>
    <scope>NUCLEOTIDE SEQUENCE</scope>
    <source>
        <strain evidence="1">GVMAG-M-3300013285-6</strain>
    </source>
</reference>
<dbReference type="EMBL" id="MN739167">
    <property type="protein sequence ID" value="QHS92059.1"/>
    <property type="molecule type" value="Genomic_DNA"/>
</dbReference>
<proteinExistence type="predicted"/>
<dbReference type="AlphaFoldDB" id="A0A6C0BKG8"/>
<name>A0A6C0BKG8_9ZZZZ</name>
<sequence>MESSDYRNVFLHSIRIFLSFKRKNPHLYSILKECLYLAMENGVITKSGSIYDYEDWFAQKFIFLLYYFPSVHQEHMPKPLPVAAPAAPLTIRITIAVEEYDDLYQ</sequence>
<accession>A0A6C0BKG8</accession>
<protein>
    <submittedName>
        <fullName evidence="1">Uncharacterized protein</fullName>
    </submittedName>
</protein>
<organism evidence="1">
    <name type="scientific">viral metagenome</name>
    <dbReference type="NCBI Taxonomy" id="1070528"/>
    <lineage>
        <taxon>unclassified sequences</taxon>
        <taxon>metagenomes</taxon>
        <taxon>organismal metagenomes</taxon>
    </lineage>
</organism>